<dbReference type="KEGG" id="pcy:PCYB_001190"/>
<dbReference type="PhylomeDB" id="K6UF27"/>
<name>K6UF27_PLACD</name>
<reference evidence="3 4" key="1">
    <citation type="journal article" date="2012" name="Nat. Genet.">
        <title>Plasmodium cynomolgi genome sequences provide insight into Plasmodium vivax and the monkey malaria clade.</title>
        <authorList>
            <person name="Tachibana S."/>
            <person name="Sullivan S.A."/>
            <person name="Kawai S."/>
            <person name="Nakamura S."/>
            <person name="Kim H.R."/>
            <person name="Goto N."/>
            <person name="Arisue N."/>
            <person name="Palacpac N.M.Q."/>
            <person name="Honma H."/>
            <person name="Yagi M."/>
            <person name="Tougan T."/>
            <person name="Katakai Y."/>
            <person name="Kaneko O."/>
            <person name="Mita T."/>
            <person name="Kita K."/>
            <person name="Yasutomi Y."/>
            <person name="Sutton P.L."/>
            <person name="Shakhbatyan R."/>
            <person name="Horii T."/>
            <person name="Yasunaga T."/>
            <person name="Barnwell J.W."/>
            <person name="Escalante A.A."/>
            <person name="Carlton J.M."/>
            <person name="Tanabe K."/>
        </authorList>
    </citation>
    <scope>NUCLEOTIDE SEQUENCE [LARGE SCALE GENOMIC DNA]</scope>
    <source>
        <strain evidence="3 4">B</strain>
    </source>
</reference>
<dbReference type="AlphaFoldDB" id="K6UF27"/>
<accession>K6UF27</accession>
<dbReference type="EMBL" id="DF157111">
    <property type="protein sequence ID" value="GAB69371.1"/>
    <property type="molecule type" value="Genomic_DNA"/>
</dbReference>
<proteinExistence type="predicted"/>
<organism evidence="3 4">
    <name type="scientific">Plasmodium cynomolgi (strain B)</name>
    <dbReference type="NCBI Taxonomy" id="1120755"/>
    <lineage>
        <taxon>Eukaryota</taxon>
        <taxon>Sar</taxon>
        <taxon>Alveolata</taxon>
        <taxon>Apicomplexa</taxon>
        <taxon>Aconoidasida</taxon>
        <taxon>Haemosporida</taxon>
        <taxon>Plasmodiidae</taxon>
        <taxon>Plasmodium</taxon>
        <taxon>Plasmodium (Plasmodium)</taxon>
    </lineage>
</organism>
<dbReference type="VEuPathDB" id="PlasmoDB:PCYB_001190"/>
<evidence type="ECO:0000313" key="3">
    <source>
        <dbReference type="EMBL" id="GAB69371.1"/>
    </source>
</evidence>
<evidence type="ECO:0000313" key="4">
    <source>
        <dbReference type="Proteomes" id="UP000006319"/>
    </source>
</evidence>
<dbReference type="RefSeq" id="XP_004228317.1">
    <property type="nucleotide sequence ID" value="XM_004228269.1"/>
</dbReference>
<gene>
    <name evidence="3" type="ORF">PCYB_001190</name>
</gene>
<evidence type="ECO:0000256" key="2">
    <source>
        <dbReference type="SAM" id="Phobius"/>
    </source>
</evidence>
<feature type="non-terminal residue" evidence="3">
    <location>
        <position position="267"/>
    </location>
</feature>
<keyword evidence="2" id="KW-0812">Transmembrane</keyword>
<feature type="compositionally biased region" description="Basic and acidic residues" evidence="1">
    <location>
        <begin position="10"/>
        <end position="27"/>
    </location>
</feature>
<sequence length="267" mass="31622">MDEDNEEMFPYDHENSSTSMESEHDSEIPYPPQNYDDDFNGPYNSFDVDENYEEQYNRPIDGDYPDQQFNASKQYGLYVPNLNDSKRQNGYIPQRIPNVIVLPERHLDMMIGRGHYLQEAFDEMEPDDRQKTGESLMREEYEKAKTSIEQEAEKRTPFGNIINRIDTRFEYEMMRSMKARNNDNSAVKEKGMRSNLIFYMKKYKLLFPLMCNLLAVGLLVMMGFEVTAIILCIIGIMLVVYYELKLSKIKKMHRVFKKFNARYHILP</sequence>
<feature type="transmembrane region" description="Helical" evidence="2">
    <location>
        <begin position="226"/>
        <end position="244"/>
    </location>
</feature>
<dbReference type="Proteomes" id="UP000006319">
    <property type="component" value="Unassembled WGS sequence"/>
</dbReference>
<keyword evidence="2" id="KW-1133">Transmembrane helix</keyword>
<dbReference type="GeneID" id="14696639"/>
<keyword evidence="2" id="KW-0472">Membrane</keyword>
<evidence type="ECO:0000256" key="1">
    <source>
        <dbReference type="SAM" id="MobiDB-lite"/>
    </source>
</evidence>
<feature type="region of interest" description="Disordered" evidence="1">
    <location>
        <begin position="1"/>
        <end position="43"/>
    </location>
</feature>
<keyword evidence="4" id="KW-1185">Reference proteome</keyword>
<dbReference type="OrthoDB" id="384398at2759"/>
<protein>
    <submittedName>
        <fullName evidence="3">Pv-fam-d protein</fullName>
    </submittedName>
</protein>